<proteinExistence type="predicted"/>
<name>A0A7R7IEQ0_9FIRM</name>
<reference evidence="3 4" key="1">
    <citation type="submission" date="2020-11" db="EMBL/GenBank/DDBJ databases">
        <title>Draft genome sequencing of a Lachnospiraceae strain isolated from anoxic soil subjected to BSD treatment.</title>
        <authorList>
            <person name="Uek A."/>
            <person name="Tonouchi A."/>
        </authorList>
    </citation>
    <scope>NUCLEOTIDE SEQUENCE [LARGE SCALE GENOMIC DNA]</scope>
    <source>
        <strain evidence="3 4">TB5</strain>
    </source>
</reference>
<protein>
    <submittedName>
        <fullName evidence="3">Pyridoxal kinase</fullName>
    </submittedName>
</protein>
<dbReference type="GO" id="GO:0009228">
    <property type="term" value="P:thiamine biosynthetic process"/>
    <property type="evidence" value="ECO:0007669"/>
    <property type="project" value="UniProtKB-KW"/>
</dbReference>
<keyword evidence="4" id="KW-1185">Reference proteome</keyword>
<feature type="domain" description="Pyridoxamine kinase/Phosphomethylpyrimidine kinase" evidence="2">
    <location>
        <begin position="36"/>
        <end position="219"/>
    </location>
</feature>
<dbReference type="Pfam" id="PF08543">
    <property type="entry name" value="Phos_pyr_kin"/>
    <property type="match status" value="1"/>
</dbReference>
<keyword evidence="1" id="KW-0784">Thiamine biosynthesis</keyword>
<dbReference type="AlphaFoldDB" id="A0A7R7IEQ0"/>
<dbReference type="InterPro" id="IPR013749">
    <property type="entry name" value="PM/HMP-P_kinase-1"/>
</dbReference>
<organism evidence="3 4">
    <name type="scientific">Anaeromicropila herbilytica</name>
    <dbReference type="NCBI Taxonomy" id="2785025"/>
    <lineage>
        <taxon>Bacteria</taxon>
        <taxon>Bacillati</taxon>
        <taxon>Bacillota</taxon>
        <taxon>Clostridia</taxon>
        <taxon>Lachnospirales</taxon>
        <taxon>Lachnospiraceae</taxon>
        <taxon>Anaeromicropila</taxon>
    </lineage>
</organism>
<dbReference type="SUPFAM" id="SSF53613">
    <property type="entry name" value="Ribokinase-like"/>
    <property type="match status" value="1"/>
</dbReference>
<sequence>MPTAILSTNAAFPGYYIDDYTKHMEAYINHWKDIHLEFDAIYIGFIASLEQVDMIIDFVRYFKKQDTVVILDPIMGDHGKLYSITNPSMWNKLIDLLPFVDIITPNLTECYQLLNQSYHFGKHEEHELFDIATRISVMGPDKIVITGIEYQNRIQNYVYEKGKEPRSIIIEKIGENRAGTGDVFSSIVAGGVTKGESFIVSVQKAVEFLNQAITYTNQMNIPPRNGICFEEFLSIL</sequence>
<gene>
    <name evidence="3" type="ORF">bsdtb5_36390</name>
</gene>
<evidence type="ECO:0000313" key="3">
    <source>
        <dbReference type="EMBL" id="BCN32344.1"/>
    </source>
</evidence>
<dbReference type="GO" id="GO:0008902">
    <property type="term" value="F:hydroxymethylpyrimidine kinase activity"/>
    <property type="evidence" value="ECO:0007669"/>
    <property type="project" value="TreeGrafter"/>
</dbReference>
<dbReference type="InterPro" id="IPR029056">
    <property type="entry name" value="Ribokinase-like"/>
</dbReference>
<evidence type="ECO:0000313" key="4">
    <source>
        <dbReference type="Proteomes" id="UP000595897"/>
    </source>
</evidence>
<dbReference type="EMBL" id="AP024169">
    <property type="protein sequence ID" value="BCN32344.1"/>
    <property type="molecule type" value="Genomic_DNA"/>
</dbReference>
<dbReference type="PANTHER" id="PTHR20858">
    <property type="entry name" value="PHOSPHOMETHYLPYRIMIDINE KINASE"/>
    <property type="match status" value="1"/>
</dbReference>
<keyword evidence="3" id="KW-0418">Kinase</keyword>
<dbReference type="GO" id="GO:0005829">
    <property type="term" value="C:cytosol"/>
    <property type="evidence" value="ECO:0007669"/>
    <property type="project" value="TreeGrafter"/>
</dbReference>
<dbReference type="Gene3D" id="3.40.1190.20">
    <property type="match status" value="1"/>
</dbReference>
<keyword evidence="3" id="KW-0808">Transferase</keyword>
<dbReference type="Proteomes" id="UP000595897">
    <property type="component" value="Chromosome"/>
</dbReference>
<dbReference type="PANTHER" id="PTHR20858:SF17">
    <property type="entry name" value="HYDROXYMETHYLPYRIMIDINE_PHOSPHOMETHYLPYRIMIDINE KINASE THI20-RELATED"/>
    <property type="match status" value="1"/>
</dbReference>
<dbReference type="GO" id="GO:0008972">
    <property type="term" value="F:phosphomethylpyrimidine kinase activity"/>
    <property type="evidence" value="ECO:0007669"/>
    <property type="project" value="TreeGrafter"/>
</dbReference>
<evidence type="ECO:0000259" key="2">
    <source>
        <dbReference type="Pfam" id="PF08543"/>
    </source>
</evidence>
<dbReference type="KEGG" id="ahb:bsdtb5_36390"/>
<evidence type="ECO:0000256" key="1">
    <source>
        <dbReference type="ARBA" id="ARBA00022977"/>
    </source>
</evidence>
<accession>A0A7R7IEQ0</accession>